<feature type="chain" id="PRO_5042189454" evidence="2">
    <location>
        <begin position="19"/>
        <end position="152"/>
    </location>
</feature>
<feature type="region of interest" description="Disordered" evidence="1">
    <location>
        <begin position="103"/>
        <end position="122"/>
    </location>
</feature>
<gene>
    <name evidence="3" type="ORF">N7458_007442</name>
</gene>
<protein>
    <submittedName>
        <fullName evidence="3">Uncharacterized protein</fullName>
    </submittedName>
</protein>
<keyword evidence="2" id="KW-0732">Signal</keyword>
<dbReference type="Proteomes" id="UP001213681">
    <property type="component" value="Unassembled WGS sequence"/>
</dbReference>
<dbReference type="RefSeq" id="XP_056763650.1">
    <property type="nucleotide sequence ID" value="XM_056910824.1"/>
</dbReference>
<accession>A0AAD6C2X1</accession>
<reference evidence="3" key="2">
    <citation type="journal article" date="2023" name="IMA Fungus">
        <title>Comparative genomic study of the Penicillium genus elucidates a diverse pangenome and 15 lateral gene transfer events.</title>
        <authorList>
            <person name="Petersen C."/>
            <person name="Sorensen T."/>
            <person name="Nielsen M.R."/>
            <person name="Sondergaard T.E."/>
            <person name="Sorensen J.L."/>
            <person name="Fitzpatrick D.A."/>
            <person name="Frisvad J.C."/>
            <person name="Nielsen K.L."/>
        </authorList>
    </citation>
    <scope>NUCLEOTIDE SEQUENCE</scope>
    <source>
        <strain evidence="3">IBT 16125</strain>
    </source>
</reference>
<keyword evidence="4" id="KW-1185">Reference proteome</keyword>
<evidence type="ECO:0000256" key="1">
    <source>
        <dbReference type="SAM" id="MobiDB-lite"/>
    </source>
</evidence>
<dbReference type="AlphaFoldDB" id="A0AAD6C2X1"/>
<dbReference type="EMBL" id="JAPVEA010000007">
    <property type="protein sequence ID" value="KAJ5443570.1"/>
    <property type="molecule type" value="Genomic_DNA"/>
</dbReference>
<comment type="caution">
    <text evidence="3">The sequence shown here is derived from an EMBL/GenBank/DDBJ whole genome shotgun (WGS) entry which is preliminary data.</text>
</comment>
<feature type="signal peptide" evidence="2">
    <location>
        <begin position="1"/>
        <end position="18"/>
    </location>
</feature>
<reference evidence="3" key="1">
    <citation type="submission" date="2022-12" db="EMBL/GenBank/DDBJ databases">
        <authorList>
            <person name="Petersen C."/>
        </authorList>
    </citation>
    <scope>NUCLEOTIDE SEQUENCE</scope>
    <source>
        <strain evidence="3">IBT 16125</strain>
    </source>
</reference>
<sequence>MYRYGVIIALLAATTVQATPLNLFSRSENGLVGDSGMTASALGGDGTSGVKIAIRSEDDFITGDLDLDVFTPGDGRKWTQLRILVSHPNGPENFDIDAIEARNPQGLDEGDDPRSLSDDVRKDFDKGDEQLANPIDIHGILPVDASGVIVDI</sequence>
<organism evidence="3 4">
    <name type="scientific">Penicillium daleae</name>
    <dbReference type="NCBI Taxonomy" id="63821"/>
    <lineage>
        <taxon>Eukaryota</taxon>
        <taxon>Fungi</taxon>
        <taxon>Dikarya</taxon>
        <taxon>Ascomycota</taxon>
        <taxon>Pezizomycotina</taxon>
        <taxon>Eurotiomycetes</taxon>
        <taxon>Eurotiomycetidae</taxon>
        <taxon>Eurotiales</taxon>
        <taxon>Aspergillaceae</taxon>
        <taxon>Penicillium</taxon>
    </lineage>
</organism>
<name>A0AAD6C2X1_9EURO</name>
<feature type="compositionally biased region" description="Basic and acidic residues" evidence="1">
    <location>
        <begin position="112"/>
        <end position="122"/>
    </location>
</feature>
<proteinExistence type="predicted"/>
<dbReference type="GeneID" id="81601067"/>
<evidence type="ECO:0000256" key="2">
    <source>
        <dbReference type="SAM" id="SignalP"/>
    </source>
</evidence>
<evidence type="ECO:0000313" key="4">
    <source>
        <dbReference type="Proteomes" id="UP001213681"/>
    </source>
</evidence>
<evidence type="ECO:0000313" key="3">
    <source>
        <dbReference type="EMBL" id="KAJ5443570.1"/>
    </source>
</evidence>